<dbReference type="Proteomes" id="UP000179807">
    <property type="component" value="Unassembled WGS sequence"/>
</dbReference>
<evidence type="ECO:0000313" key="4">
    <source>
        <dbReference type="Proteomes" id="UP000179807"/>
    </source>
</evidence>
<dbReference type="InterPro" id="IPR052920">
    <property type="entry name" value="DNA-binding_regulatory"/>
</dbReference>
<dbReference type="InterPro" id="IPR000073">
    <property type="entry name" value="AB_hydrolase_1"/>
</dbReference>
<keyword evidence="1" id="KW-0175">Coiled coil</keyword>
<proteinExistence type="predicted"/>
<dbReference type="GeneID" id="94849300"/>
<dbReference type="AlphaFoldDB" id="A0A1J4KU73"/>
<accession>A0A1J4KU73</accession>
<dbReference type="PANTHER" id="PTHR43358">
    <property type="entry name" value="ALPHA/BETA-HYDROLASE"/>
    <property type="match status" value="1"/>
</dbReference>
<evidence type="ECO:0000313" key="3">
    <source>
        <dbReference type="EMBL" id="OHT14456.1"/>
    </source>
</evidence>
<dbReference type="Gene3D" id="3.40.50.1820">
    <property type="entry name" value="alpha/beta hydrolase"/>
    <property type="match status" value="1"/>
</dbReference>
<evidence type="ECO:0000256" key="1">
    <source>
        <dbReference type="SAM" id="Coils"/>
    </source>
</evidence>
<evidence type="ECO:0000259" key="2">
    <source>
        <dbReference type="Pfam" id="PF00561"/>
    </source>
</evidence>
<name>A0A1J4KU73_9EUKA</name>
<dbReference type="VEuPathDB" id="TrichDB:TRFO_43041"/>
<gene>
    <name evidence="3" type="ORF">TRFO_43041</name>
</gene>
<comment type="caution">
    <text evidence="3">The sequence shown here is derived from an EMBL/GenBank/DDBJ whole genome shotgun (WGS) entry which is preliminary data.</text>
</comment>
<dbReference type="EMBL" id="MLAK01000366">
    <property type="protein sequence ID" value="OHT14456.1"/>
    <property type="molecule type" value="Genomic_DNA"/>
</dbReference>
<dbReference type="OrthoDB" id="10249433at2759"/>
<dbReference type="Pfam" id="PF00561">
    <property type="entry name" value="Abhydrolase_1"/>
    <property type="match status" value="1"/>
</dbReference>
<feature type="coiled-coil region" evidence="1">
    <location>
        <begin position="301"/>
        <end position="328"/>
    </location>
</feature>
<dbReference type="InterPro" id="IPR029058">
    <property type="entry name" value="AB_hydrolase_fold"/>
</dbReference>
<protein>
    <recommendedName>
        <fullName evidence="2">AB hydrolase-1 domain-containing protein</fullName>
    </recommendedName>
</protein>
<sequence length="333" mass="38087">MKSVMRWAIKSSISPPRCTYDPSNTITIITDENNKIYVRKKIEIISNDIPLQCSLWHSHDHFPTKCLIYLHSAGMNQFEALNIVPYFVTSDISLFAFDFPGCGQSGGEFLPFDGSGPPHVMNCVTHLKNCEGIQSFFLWGRSMGAAIALQTVSNYPSEFVCVVSDSSFSNLSEELRYALRKKGIPKMFIGSIEKMLKNEVKKYFNFDIDYKFPLADVINARTPLLMGHGKQDTFVSLKQGEKIFQKYGTLNKQLYVFDATHFKSRPYFWYEMAARFVYRYAEIDVKPRFYEFVYGGSMLHVGDVEDVMNDLRAQLVESESEVSDIESTESHAK</sequence>
<reference evidence="3" key="1">
    <citation type="submission" date="2016-10" db="EMBL/GenBank/DDBJ databases">
        <authorList>
            <person name="Benchimol M."/>
            <person name="Almeida L.G."/>
            <person name="Vasconcelos A.T."/>
            <person name="Perreira-Neves A."/>
            <person name="Rosa I.A."/>
            <person name="Tasca T."/>
            <person name="Bogo M.R."/>
            <person name="de Souza W."/>
        </authorList>
    </citation>
    <scope>NUCLEOTIDE SEQUENCE [LARGE SCALE GENOMIC DNA]</scope>
    <source>
        <strain evidence="3">K</strain>
    </source>
</reference>
<dbReference type="PANTHER" id="PTHR43358:SF4">
    <property type="entry name" value="ALPHA_BETA HYDROLASE FOLD-1 DOMAIN-CONTAINING PROTEIN"/>
    <property type="match status" value="1"/>
</dbReference>
<keyword evidence="4" id="KW-1185">Reference proteome</keyword>
<dbReference type="RefSeq" id="XP_068367592.1">
    <property type="nucleotide sequence ID" value="XM_068514596.1"/>
</dbReference>
<organism evidence="3 4">
    <name type="scientific">Tritrichomonas foetus</name>
    <dbReference type="NCBI Taxonomy" id="1144522"/>
    <lineage>
        <taxon>Eukaryota</taxon>
        <taxon>Metamonada</taxon>
        <taxon>Parabasalia</taxon>
        <taxon>Tritrichomonadida</taxon>
        <taxon>Tritrichomonadidae</taxon>
        <taxon>Tritrichomonas</taxon>
    </lineage>
</organism>
<dbReference type="SUPFAM" id="SSF53474">
    <property type="entry name" value="alpha/beta-Hydrolases"/>
    <property type="match status" value="1"/>
</dbReference>
<feature type="domain" description="AB hydrolase-1" evidence="2">
    <location>
        <begin position="77"/>
        <end position="176"/>
    </location>
</feature>